<dbReference type="Gene3D" id="2.60.120.10">
    <property type="entry name" value="Jelly Rolls"/>
    <property type="match status" value="1"/>
</dbReference>
<gene>
    <name evidence="4" type="ORF">E3N84_09325</name>
</gene>
<keyword evidence="3" id="KW-0804">Transcription</keyword>
<dbReference type="Proteomes" id="UP000298488">
    <property type="component" value="Unassembled WGS sequence"/>
</dbReference>
<dbReference type="InterPro" id="IPR018490">
    <property type="entry name" value="cNMP-bd_dom_sf"/>
</dbReference>
<dbReference type="CDD" id="cd00092">
    <property type="entry name" value="HTH_CRP"/>
    <property type="match status" value="1"/>
</dbReference>
<name>A0A4R8VAI4_9MICO</name>
<accession>A0A4R8VAI4</accession>
<evidence type="ECO:0000313" key="4">
    <source>
        <dbReference type="EMBL" id="TFB80214.1"/>
    </source>
</evidence>
<dbReference type="Gene3D" id="1.10.10.10">
    <property type="entry name" value="Winged helix-like DNA-binding domain superfamily/Winged helix DNA-binding domain"/>
    <property type="match status" value="1"/>
</dbReference>
<dbReference type="PROSITE" id="PS51063">
    <property type="entry name" value="HTH_CRP_2"/>
    <property type="match status" value="1"/>
</dbReference>
<dbReference type="SMART" id="SM00100">
    <property type="entry name" value="cNMP"/>
    <property type="match status" value="1"/>
</dbReference>
<keyword evidence="2" id="KW-0238">DNA-binding</keyword>
<dbReference type="InterPro" id="IPR000595">
    <property type="entry name" value="cNMP-bd_dom"/>
</dbReference>
<dbReference type="InterPro" id="IPR050397">
    <property type="entry name" value="Env_Response_Regulators"/>
</dbReference>
<organism evidence="4 5">
    <name type="scientific">Terrimesophilobacter mesophilus</name>
    <dbReference type="NCBI Taxonomy" id="433647"/>
    <lineage>
        <taxon>Bacteria</taxon>
        <taxon>Bacillati</taxon>
        <taxon>Actinomycetota</taxon>
        <taxon>Actinomycetes</taxon>
        <taxon>Micrococcales</taxon>
        <taxon>Microbacteriaceae</taxon>
        <taxon>Terrimesophilobacter</taxon>
    </lineage>
</organism>
<dbReference type="CDD" id="cd00038">
    <property type="entry name" value="CAP_ED"/>
    <property type="match status" value="1"/>
</dbReference>
<evidence type="ECO:0000256" key="2">
    <source>
        <dbReference type="ARBA" id="ARBA00023125"/>
    </source>
</evidence>
<dbReference type="Pfam" id="PF13545">
    <property type="entry name" value="HTH_Crp_2"/>
    <property type="match status" value="1"/>
</dbReference>
<dbReference type="SMART" id="SM00419">
    <property type="entry name" value="HTH_CRP"/>
    <property type="match status" value="1"/>
</dbReference>
<dbReference type="PANTHER" id="PTHR24567">
    <property type="entry name" value="CRP FAMILY TRANSCRIPTIONAL REGULATORY PROTEIN"/>
    <property type="match status" value="1"/>
</dbReference>
<dbReference type="PRINTS" id="PR00034">
    <property type="entry name" value="HTHCRP"/>
</dbReference>
<dbReference type="GO" id="GO:0005829">
    <property type="term" value="C:cytosol"/>
    <property type="evidence" value="ECO:0007669"/>
    <property type="project" value="TreeGrafter"/>
</dbReference>
<evidence type="ECO:0000256" key="3">
    <source>
        <dbReference type="ARBA" id="ARBA00023163"/>
    </source>
</evidence>
<protein>
    <submittedName>
        <fullName evidence="4">Crp/Fnr family transcriptional regulator</fullName>
    </submittedName>
</protein>
<comment type="caution">
    <text evidence="4">The sequence shown here is derived from an EMBL/GenBank/DDBJ whole genome shotgun (WGS) entry which is preliminary data.</text>
</comment>
<evidence type="ECO:0000313" key="5">
    <source>
        <dbReference type="Proteomes" id="UP000298488"/>
    </source>
</evidence>
<keyword evidence="5" id="KW-1185">Reference proteome</keyword>
<dbReference type="SUPFAM" id="SSF51206">
    <property type="entry name" value="cAMP-binding domain-like"/>
    <property type="match status" value="1"/>
</dbReference>
<dbReference type="PANTHER" id="PTHR24567:SF28">
    <property type="entry name" value="LISTERIOLYSIN REGULATORY PROTEIN"/>
    <property type="match status" value="1"/>
</dbReference>
<dbReference type="InterPro" id="IPR014710">
    <property type="entry name" value="RmlC-like_jellyroll"/>
</dbReference>
<dbReference type="InterPro" id="IPR012318">
    <property type="entry name" value="HTH_CRP"/>
</dbReference>
<dbReference type="InterPro" id="IPR036388">
    <property type="entry name" value="WH-like_DNA-bd_sf"/>
</dbReference>
<evidence type="ECO:0000256" key="1">
    <source>
        <dbReference type="ARBA" id="ARBA00023015"/>
    </source>
</evidence>
<dbReference type="GO" id="GO:0003677">
    <property type="term" value="F:DNA binding"/>
    <property type="evidence" value="ECO:0007669"/>
    <property type="project" value="UniProtKB-KW"/>
</dbReference>
<keyword evidence="1" id="KW-0805">Transcription regulation</keyword>
<dbReference type="InterPro" id="IPR036390">
    <property type="entry name" value="WH_DNA-bd_sf"/>
</dbReference>
<dbReference type="AlphaFoldDB" id="A0A4R8VAI4"/>
<dbReference type="GO" id="GO:0003700">
    <property type="term" value="F:DNA-binding transcription factor activity"/>
    <property type="evidence" value="ECO:0007669"/>
    <property type="project" value="TreeGrafter"/>
</dbReference>
<dbReference type="RefSeq" id="WP_104096079.1">
    <property type="nucleotide sequence ID" value="NZ_JACHBP010000001.1"/>
</dbReference>
<proteinExistence type="predicted"/>
<dbReference type="Pfam" id="PF00027">
    <property type="entry name" value="cNMP_binding"/>
    <property type="match status" value="1"/>
</dbReference>
<dbReference type="OrthoDB" id="156829at2"/>
<dbReference type="PROSITE" id="PS50042">
    <property type="entry name" value="CNMP_BINDING_3"/>
    <property type="match status" value="1"/>
</dbReference>
<dbReference type="EMBL" id="SOFI01000003">
    <property type="protein sequence ID" value="TFB80214.1"/>
    <property type="molecule type" value="Genomic_DNA"/>
</dbReference>
<sequence>MDHHHGHESGGDGAHAELEALVAKVPLFAGLTHAQISEIASRVRPRVVPRNEQLYGAGDVNPYLRIIHTGTVKVYRITESGHEQVIRVLGAGDFLGERAVISPSASDHFAVTLDESEICSLGHEDMRSYLLRYPSVAFTMLETLSARLGTTEEQVSAMTGEDAAGRVAAYLVGLADDYQRNSFMLPISKKDVASFLGLTPETLSRRLAAFEDNKWVHLNGNRRVDILDIEALRLV</sequence>
<reference evidence="4 5" key="1">
    <citation type="submission" date="2019-03" db="EMBL/GenBank/DDBJ databases">
        <title>Genomics of glacier-inhabiting Cryobacterium strains.</title>
        <authorList>
            <person name="Liu Q."/>
            <person name="Xin Y.-H."/>
        </authorList>
    </citation>
    <scope>NUCLEOTIDE SEQUENCE [LARGE SCALE GENOMIC DNA]</scope>
    <source>
        <strain evidence="4 5">CGMCC 1.10440</strain>
    </source>
</reference>
<dbReference type="SUPFAM" id="SSF46785">
    <property type="entry name" value="Winged helix' DNA-binding domain"/>
    <property type="match status" value="1"/>
</dbReference>